<feature type="zinc finger region" description="dksA C4-type" evidence="4">
    <location>
        <begin position="87"/>
        <end position="111"/>
    </location>
</feature>
<feature type="domain" description="Zinc finger DksA/TraR C4-type" evidence="5">
    <location>
        <begin position="83"/>
        <end position="117"/>
    </location>
</feature>
<keyword evidence="2" id="KW-0863">Zinc-finger</keyword>
<evidence type="ECO:0000256" key="3">
    <source>
        <dbReference type="ARBA" id="ARBA00022833"/>
    </source>
</evidence>
<dbReference type="SUPFAM" id="SSF57716">
    <property type="entry name" value="Glucocorticoid receptor-like (DNA-binding domain)"/>
    <property type="match status" value="1"/>
</dbReference>
<evidence type="ECO:0000259" key="5">
    <source>
        <dbReference type="Pfam" id="PF01258"/>
    </source>
</evidence>
<dbReference type="SUPFAM" id="SSF109635">
    <property type="entry name" value="DnaK suppressor protein DksA, alpha-hairpin domain"/>
    <property type="match status" value="1"/>
</dbReference>
<evidence type="ECO:0000256" key="4">
    <source>
        <dbReference type="PROSITE-ProRule" id="PRU00510"/>
    </source>
</evidence>
<dbReference type="PANTHER" id="PTHR33823">
    <property type="entry name" value="RNA POLYMERASE-BINDING TRANSCRIPTION FACTOR DKSA-RELATED"/>
    <property type="match status" value="1"/>
</dbReference>
<dbReference type="PROSITE" id="PS51128">
    <property type="entry name" value="ZF_DKSA_2"/>
    <property type="match status" value="1"/>
</dbReference>
<evidence type="ECO:0000313" key="7">
    <source>
        <dbReference type="Proteomes" id="UP000036700"/>
    </source>
</evidence>
<accession>A0A0G3EPL7</accession>
<keyword evidence="1" id="KW-0479">Metal-binding</keyword>
<sequence length="125" mass="13711">MDHLSEQAIAALAKHLDEAEARIATELESAERASRDLPVGEVEDEADVAFDTETKAMGEAMLQRHLAQLRDVAAARERIKAGVYGVCVDCGSEIDYARLEAYPTAKRCTACQRHHERLFAPEAAS</sequence>
<keyword evidence="3" id="KW-0862">Zinc</keyword>
<dbReference type="PATRIC" id="fig|445709.3.peg.2626"/>
<protein>
    <recommendedName>
        <fullName evidence="5">Zinc finger DksA/TraR C4-type domain-containing protein</fullName>
    </recommendedName>
</protein>
<dbReference type="InterPro" id="IPR037187">
    <property type="entry name" value="DnaK_N"/>
</dbReference>
<evidence type="ECO:0000256" key="1">
    <source>
        <dbReference type="ARBA" id="ARBA00022723"/>
    </source>
</evidence>
<dbReference type="KEGG" id="ptx:ABW99_12350"/>
<dbReference type="RefSeq" id="WP_047214782.1">
    <property type="nucleotide sequence ID" value="NZ_CP011568.3"/>
</dbReference>
<dbReference type="EMBL" id="CP011568">
    <property type="protein sequence ID" value="AKJ68885.1"/>
    <property type="molecule type" value="Genomic_DNA"/>
</dbReference>
<proteinExistence type="predicted"/>
<gene>
    <name evidence="6" type="ORF">ABW99_12350</name>
</gene>
<dbReference type="InterPro" id="IPR000962">
    <property type="entry name" value="Znf_DskA_TraR"/>
</dbReference>
<dbReference type="GO" id="GO:0008270">
    <property type="term" value="F:zinc ion binding"/>
    <property type="evidence" value="ECO:0007669"/>
    <property type="project" value="UniProtKB-KW"/>
</dbReference>
<dbReference type="STRING" id="445709.ABW99_12350"/>
<dbReference type="Pfam" id="PF01258">
    <property type="entry name" value="zf-dskA_traR"/>
    <property type="match status" value="1"/>
</dbReference>
<dbReference type="Proteomes" id="UP000036700">
    <property type="component" value="Chromosome"/>
</dbReference>
<keyword evidence="7" id="KW-1185">Reference proteome</keyword>
<name>A0A0G3EPL7_9BURK</name>
<evidence type="ECO:0000256" key="2">
    <source>
        <dbReference type="ARBA" id="ARBA00022771"/>
    </source>
</evidence>
<organism evidence="6 7">
    <name type="scientific">Pandoraea thiooxydans</name>
    <dbReference type="NCBI Taxonomy" id="445709"/>
    <lineage>
        <taxon>Bacteria</taxon>
        <taxon>Pseudomonadati</taxon>
        <taxon>Pseudomonadota</taxon>
        <taxon>Betaproteobacteria</taxon>
        <taxon>Burkholderiales</taxon>
        <taxon>Burkholderiaceae</taxon>
        <taxon>Pandoraea</taxon>
    </lineage>
</organism>
<dbReference type="AlphaFoldDB" id="A0A0G3EPL7"/>
<dbReference type="Gene3D" id="1.20.120.910">
    <property type="entry name" value="DksA, coiled-coil domain"/>
    <property type="match status" value="1"/>
</dbReference>
<evidence type="ECO:0000313" key="6">
    <source>
        <dbReference type="EMBL" id="AKJ68885.1"/>
    </source>
</evidence>
<dbReference type="OrthoDB" id="9811543at2"/>
<reference evidence="7" key="1">
    <citation type="submission" date="2015-06" db="EMBL/GenBank/DDBJ databases">
        <authorList>
            <person name="Lim Y.L."/>
            <person name="Ee R."/>
            <person name="Yong D."/>
            <person name="How K.Y."/>
            <person name="Yin W.F."/>
            <person name="Chan K.G."/>
        </authorList>
    </citation>
    <scope>NUCLEOTIDE SEQUENCE [LARGE SCALE GENOMIC DNA]</scope>
    <source>
        <strain evidence="7">DSM 25325</strain>
    </source>
</reference>